<organism evidence="7 8">
    <name type="scientific">Parnassius mnemosyne</name>
    <name type="common">clouded apollo</name>
    <dbReference type="NCBI Taxonomy" id="213953"/>
    <lineage>
        <taxon>Eukaryota</taxon>
        <taxon>Metazoa</taxon>
        <taxon>Ecdysozoa</taxon>
        <taxon>Arthropoda</taxon>
        <taxon>Hexapoda</taxon>
        <taxon>Insecta</taxon>
        <taxon>Pterygota</taxon>
        <taxon>Neoptera</taxon>
        <taxon>Endopterygota</taxon>
        <taxon>Lepidoptera</taxon>
        <taxon>Glossata</taxon>
        <taxon>Ditrysia</taxon>
        <taxon>Papilionoidea</taxon>
        <taxon>Papilionidae</taxon>
        <taxon>Parnassiinae</taxon>
        <taxon>Parnassini</taxon>
        <taxon>Parnassius</taxon>
        <taxon>Driopa</taxon>
    </lineage>
</organism>
<dbReference type="SUPFAM" id="SSF53067">
    <property type="entry name" value="Actin-like ATPase domain"/>
    <property type="match status" value="2"/>
</dbReference>
<dbReference type="EMBL" id="CAVLGL010000082">
    <property type="protein sequence ID" value="CAK1588122.1"/>
    <property type="molecule type" value="Genomic_DNA"/>
</dbReference>
<dbReference type="PANTHER" id="PTHR11937">
    <property type="entry name" value="ACTIN"/>
    <property type="match status" value="1"/>
</dbReference>
<dbReference type="GO" id="GO:0005524">
    <property type="term" value="F:ATP binding"/>
    <property type="evidence" value="ECO:0007669"/>
    <property type="project" value="UniProtKB-KW"/>
</dbReference>
<dbReference type="Pfam" id="PF00022">
    <property type="entry name" value="Actin"/>
    <property type="match status" value="1"/>
</dbReference>
<comment type="similarity">
    <text evidence="6">Belongs to the actin family.</text>
</comment>
<dbReference type="InterPro" id="IPR043129">
    <property type="entry name" value="ATPase_NBD"/>
</dbReference>
<comment type="subcellular location">
    <subcellularLocation>
        <location evidence="1">Cytoplasm</location>
        <location evidence="1">Cytoskeleton</location>
    </subcellularLocation>
</comment>
<dbReference type="InterPro" id="IPR004000">
    <property type="entry name" value="Actin"/>
</dbReference>
<evidence type="ECO:0000256" key="5">
    <source>
        <dbReference type="ARBA" id="ARBA00023212"/>
    </source>
</evidence>
<name>A0AAV1L262_9NEOP</name>
<dbReference type="Gene3D" id="3.90.640.10">
    <property type="entry name" value="Actin, Chain A, domain 4"/>
    <property type="match status" value="1"/>
</dbReference>
<dbReference type="AlphaFoldDB" id="A0AAV1L262"/>
<reference evidence="7 8" key="1">
    <citation type="submission" date="2023-11" db="EMBL/GenBank/DDBJ databases">
        <authorList>
            <person name="Hedman E."/>
            <person name="Englund M."/>
            <person name="Stromberg M."/>
            <person name="Nyberg Akerstrom W."/>
            <person name="Nylinder S."/>
            <person name="Jareborg N."/>
            <person name="Kallberg Y."/>
            <person name="Kronander E."/>
        </authorList>
    </citation>
    <scope>NUCLEOTIDE SEQUENCE [LARGE SCALE GENOMIC DNA]</scope>
</reference>
<evidence type="ECO:0000256" key="4">
    <source>
        <dbReference type="ARBA" id="ARBA00022840"/>
    </source>
</evidence>
<evidence type="ECO:0000313" key="8">
    <source>
        <dbReference type="Proteomes" id="UP001314205"/>
    </source>
</evidence>
<dbReference type="Gene3D" id="3.30.420.40">
    <property type="match status" value="2"/>
</dbReference>
<evidence type="ECO:0000256" key="6">
    <source>
        <dbReference type="RuleBase" id="RU000487"/>
    </source>
</evidence>
<evidence type="ECO:0000313" key="7">
    <source>
        <dbReference type="EMBL" id="CAK1588122.1"/>
    </source>
</evidence>
<dbReference type="SMART" id="SM00268">
    <property type="entry name" value="ACTIN"/>
    <property type="match status" value="1"/>
</dbReference>
<comment type="caution">
    <text evidence="7">The sequence shown here is derived from an EMBL/GenBank/DDBJ whole genome shotgun (WGS) entry which is preliminary data.</text>
</comment>
<dbReference type="FunFam" id="3.90.640.10:FF:000007">
    <property type="entry name" value="Actin like 7B"/>
    <property type="match status" value="1"/>
</dbReference>
<gene>
    <name evidence="7" type="ORF">PARMNEM_LOCUS8806</name>
</gene>
<accession>A0AAV1L262</accession>
<dbReference type="FunFam" id="3.30.420.40:FF:000148">
    <property type="entry name" value="Actin, alpha skeletal muscle"/>
    <property type="match status" value="1"/>
</dbReference>
<keyword evidence="5" id="KW-0206">Cytoskeleton</keyword>
<keyword evidence="8" id="KW-1185">Reference proteome</keyword>
<sequence>MATHENCVSVVFDLGSQNTKAGFAGESFPRCMIPTTLGRFRRSGLSDGFPDVTLGEEAIKMRGVNHLDWPVDKGFIKDWDDVEKLWHHIFYRKLHVPPEEARVMYVIHPLTSKRDKEKITEIMFESFMVRNIYLGLSPALVLHASGRTSGVVWENGYSCSYVAPVFEGFPIKNATITSQINGKTLTECLQNLMNKVGYSFTTPTEIELLESIKAQLCYVAREYDEEVVSENNKIKFDLPDGQHVLIGEERFKCPELLFQPHLLKLQCPSIVDDICTSIKKCDLEYKSLFYNNIVLSGGSSLLKGLSDRLTIELNKQVKDLPDVETNVDAMSSRHLAAWAGGSILASMDSLNGFWMTKDEYEDDGADRVHCKFF</sequence>
<keyword evidence="3" id="KW-0547">Nucleotide-binding</keyword>
<evidence type="ECO:0000256" key="3">
    <source>
        <dbReference type="ARBA" id="ARBA00022741"/>
    </source>
</evidence>
<evidence type="ECO:0000256" key="1">
    <source>
        <dbReference type="ARBA" id="ARBA00004245"/>
    </source>
</evidence>
<dbReference type="GO" id="GO:0005856">
    <property type="term" value="C:cytoskeleton"/>
    <property type="evidence" value="ECO:0007669"/>
    <property type="project" value="UniProtKB-SubCell"/>
</dbReference>
<evidence type="ECO:0000256" key="2">
    <source>
        <dbReference type="ARBA" id="ARBA00022490"/>
    </source>
</evidence>
<protein>
    <submittedName>
        <fullName evidence="7">Uncharacterized protein</fullName>
    </submittedName>
</protein>
<keyword evidence="4" id="KW-0067">ATP-binding</keyword>
<dbReference type="Proteomes" id="UP001314205">
    <property type="component" value="Unassembled WGS sequence"/>
</dbReference>
<proteinExistence type="inferred from homology"/>
<keyword evidence="2" id="KW-0963">Cytoplasm</keyword>
<dbReference type="PRINTS" id="PR00190">
    <property type="entry name" value="ACTIN"/>
</dbReference>